<dbReference type="InterPro" id="IPR015421">
    <property type="entry name" value="PyrdxlP-dep_Trfase_major"/>
</dbReference>
<dbReference type="GO" id="GO:0016740">
    <property type="term" value="F:transferase activity"/>
    <property type="evidence" value="ECO:0007669"/>
    <property type="project" value="UniProtKB-KW"/>
</dbReference>
<feature type="domain" description="Aminotransferase class I/classII large" evidence="6">
    <location>
        <begin position="24"/>
        <end position="350"/>
    </location>
</feature>
<evidence type="ECO:0000256" key="1">
    <source>
        <dbReference type="ARBA" id="ARBA00001933"/>
    </source>
</evidence>
<dbReference type="InterPro" id="IPR050087">
    <property type="entry name" value="AON_synthase_class-II"/>
</dbReference>
<dbReference type="EMBL" id="PDJZ01000009">
    <property type="protein sequence ID" value="RXJ83701.1"/>
    <property type="molecule type" value="Genomic_DNA"/>
</dbReference>
<dbReference type="GO" id="GO:0030170">
    <property type="term" value="F:pyridoxal phosphate binding"/>
    <property type="evidence" value="ECO:0007669"/>
    <property type="project" value="InterPro"/>
</dbReference>
<evidence type="ECO:0000256" key="5">
    <source>
        <dbReference type="RuleBase" id="RU003693"/>
    </source>
</evidence>
<dbReference type="InterPro" id="IPR015422">
    <property type="entry name" value="PyrdxlP-dep_Trfase_small"/>
</dbReference>
<evidence type="ECO:0000256" key="4">
    <source>
        <dbReference type="ARBA" id="ARBA00022898"/>
    </source>
</evidence>
<accession>A0A4Q0ZFN4</accession>
<dbReference type="Pfam" id="PF00155">
    <property type="entry name" value="Aminotran_1_2"/>
    <property type="match status" value="1"/>
</dbReference>
<reference evidence="7 8" key="1">
    <citation type="submission" date="2017-10" db="EMBL/GenBank/DDBJ databases">
        <title>Genomics of the genus Arcobacter.</title>
        <authorList>
            <person name="Perez-Cataluna A."/>
            <person name="Figueras M.J."/>
        </authorList>
    </citation>
    <scope>NUCLEOTIDE SEQUENCE [LARGE SCALE GENOMIC DNA]</scope>
    <source>
        <strain evidence="7 8">F26</strain>
    </source>
</reference>
<evidence type="ECO:0000256" key="2">
    <source>
        <dbReference type="ARBA" id="ARBA00010008"/>
    </source>
</evidence>
<dbReference type="InterPro" id="IPR015424">
    <property type="entry name" value="PyrdxlP-dep_Trfase"/>
</dbReference>
<name>A0A4Q0ZFN4_9BACT</name>
<dbReference type="OrthoDB" id="9807157at2"/>
<evidence type="ECO:0000313" key="7">
    <source>
        <dbReference type="EMBL" id="RXJ83701.1"/>
    </source>
</evidence>
<dbReference type="PROSITE" id="PS00599">
    <property type="entry name" value="AA_TRANSFER_CLASS_2"/>
    <property type="match status" value="1"/>
</dbReference>
<evidence type="ECO:0000259" key="6">
    <source>
        <dbReference type="Pfam" id="PF00155"/>
    </source>
</evidence>
<dbReference type="PANTHER" id="PTHR13693">
    <property type="entry name" value="CLASS II AMINOTRANSFERASE/8-AMINO-7-OXONONANOATE SYNTHASE"/>
    <property type="match status" value="1"/>
</dbReference>
<dbReference type="Gene3D" id="3.90.1150.10">
    <property type="entry name" value="Aspartate Aminotransferase, domain 1"/>
    <property type="match status" value="1"/>
</dbReference>
<dbReference type="Gene3D" id="3.40.640.10">
    <property type="entry name" value="Type I PLP-dependent aspartate aminotransferase-like (Major domain)"/>
    <property type="match status" value="1"/>
</dbReference>
<keyword evidence="4 5" id="KW-0663">Pyridoxal phosphate</keyword>
<dbReference type="RefSeq" id="WP_128986957.1">
    <property type="nucleotide sequence ID" value="NZ_PDJZ01000009.1"/>
</dbReference>
<evidence type="ECO:0000256" key="3">
    <source>
        <dbReference type="ARBA" id="ARBA00022679"/>
    </source>
</evidence>
<keyword evidence="3" id="KW-0808">Transferase</keyword>
<dbReference type="SUPFAM" id="SSF53383">
    <property type="entry name" value="PLP-dependent transferases"/>
    <property type="match status" value="1"/>
</dbReference>
<dbReference type="InterPro" id="IPR001917">
    <property type="entry name" value="Aminotrans_II_pyridoxalP_BS"/>
</dbReference>
<sequence length="367" mass="41584">MYSKELESIKKSNRFRTREIFDENLIDLASNDYLGLSINKNLFQKAYEKVLSRNFHSPRASMLVNGYTLIHKEFEDKLCEVNNFEAAITVGSGFLANISMIEALIRKNDILFIDEEYHASGILATKLLKPEQVVIFKHNDFKDLENKILQNNKIGRKIIAIEGVYSMGGDLAPIEIFQIADKYKSLLIVDEAHSSGVIGENLLGIFDYYKITPNKYHIKMGTLGKAYGSYGAYILASKQIIDFLTNRAKPIIYSTAPSLFDTALANESLNYIIKNKTNLKKQIEKNLLIIYEILGIKSNSLIIPIEIGNNKKVKELQETLKQKGYLVGAIRQPTVKSAIIRLIAKIDVNEKDLIEICNLLKELNVNK</sequence>
<dbReference type="Proteomes" id="UP000290870">
    <property type="component" value="Unassembled WGS sequence"/>
</dbReference>
<comment type="caution">
    <text evidence="7">The sequence shown here is derived from an EMBL/GenBank/DDBJ whole genome shotgun (WGS) entry which is preliminary data.</text>
</comment>
<dbReference type="AlphaFoldDB" id="A0A4Q0ZFN4"/>
<evidence type="ECO:0000313" key="8">
    <source>
        <dbReference type="Proteomes" id="UP000290870"/>
    </source>
</evidence>
<organism evidence="7 8">
    <name type="scientific">Arcobacter cloacae</name>
    <dbReference type="NCBI Taxonomy" id="1054034"/>
    <lineage>
        <taxon>Bacteria</taxon>
        <taxon>Pseudomonadati</taxon>
        <taxon>Campylobacterota</taxon>
        <taxon>Epsilonproteobacteria</taxon>
        <taxon>Campylobacterales</taxon>
        <taxon>Arcobacteraceae</taxon>
        <taxon>Arcobacter</taxon>
    </lineage>
</organism>
<comment type="similarity">
    <text evidence="2">Belongs to the class-II pyridoxal-phosphate-dependent aminotransferase family. BioF subfamily.</text>
</comment>
<dbReference type="InterPro" id="IPR004839">
    <property type="entry name" value="Aminotransferase_I/II_large"/>
</dbReference>
<proteinExistence type="inferred from homology"/>
<comment type="cofactor">
    <cofactor evidence="1 5">
        <name>pyridoxal 5'-phosphate</name>
        <dbReference type="ChEBI" id="CHEBI:597326"/>
    </cofactor>
</comment>
<protein>
    <submittedName>
        <fullName evidence="7">8-amino-7-oxononanoate synthase</fullName>
    </submittedName>
</protein>
<gene>
    <name evidence="7" type="ORF">CRU90_09005</name>
</gene>
<dbReference type="PANTHER" id="PTHR13693:SF77">
    <property type="entry name" value="8-AMINO-7-OXONONANOATE SYNTHASE"/>
    <property type="match status" value="1"/>
</dbReference>